<dbReference type="AlphaFoldDB" id="A0A0R1WC66"/>
<dbReference type="RefSeq" id="WP_010622055.1">
    <property type="nucleotide sequence ID" value="NZ_AZGF01000003.1"/>
</dbReference>
<gene>
    <name evidence="2" type="ORF">FD16_GL001340</name>
</gene>
<name>A0A0R1WC66_9LACO</name>
<feature type="domain" description="Cyclophilin-like" evidence="1">
    <location>
        <begin position="5"/>
        <end position="106"/>
    </location>
</feature>
<dbReference type="PATRIC" id="fig|1423807.3.peg.1367"/>
<dbReference type="InterPro" id="IPR029000">
    <property type="entry name" value="Cyclophilin-like_dom_sf"/>
</dbReference>
<dbReference type="Gene3D" id="2.40.100.20">
    <property type="match status" value="1"/>
</dbReference>
<sequence>MKVSIEELPFILHMQPSKTMDSLTTMLPLKVELTRRENIEYYAKLPQNLDLSEELETSNVHLGGIYYYQEWNVLSFQLANTNIAPYKMIYLGEFETDLTEKFGNTKQIKANIF</sequence>
<dbReference type="Pfam" id="PF18050">
    <property type="entry name" value="Cyclophil_like2"/>
    <property type="match status" value="1"/>
</dbReference>
<organism evidence="2 3">
    <name type="scientific">Paucilactobacillus suebicus DSM 5007 = KCTC 3549</name>
    <dbReference type="NCBI Taxonomy" id="1423807"/>
    <lineage>
        <taxon>Bacteria</taxon>
        <taxon>Bacillati</taxon>
        <taxon>Bacillota</taxon>
        <taxon>Bacilli</taxon>
        <taxon>Lactobacillales</taxon>
        <taxon>Lactobacillaceae</taxon>
        <taxon>Paucilactobacillus</taxon>
    </lineage>
</organism>
<accession>A0A0R1WC66</accession>
<keyword evidence="3" id="KW-1185">Reference proteome</keyword>
<dbReference type="EMBL" id="AZGF01000003">
    <property type="protein sequence ID" value="KRM13195.1"/>
    <property type="molecule type" value="Genomic_DNA"/>
</dbReference>
<dbReference type="Proteomes" id="UP000051820">
    <property type="component" value="Unassembled WGS sequence"/>
</dbReference>
<proteinExistence type="predicted"/>
<evidence type="ECO:0000313" key="3">
    <source>
        <dbReference type="Proteomes" id="UP000051820"/>
    </source>
</evidence>
<dbReference type="STRING" id="1423807.FD16_GL001340"/>
<evidence type="ECO:0000259" key="1">
    <source>
        <dbReference type="Pfam" id="PF18050"/>
    </source>
</evidence>
<protein>
    <recommendedName>
        <fullName evidence="1">Cyclophilin-like domain-containing protein</fullName>
    </recommendedName>
</protein>
<reference evidence="2 3" key="1">
    <citation type="journal article" date="2015" name="Genome Announc.">
        <title>Expanding the biotechnology potential of lactobacilli through comparative genomics of 213 strains and associated genera.</title>
        <authorList>
            <person name="Sun Z."/>
            <person name="Harris H.M."/>
            <person name="McCann A."/>
            <person name="Guo C."/>
            <person name="Argimon S."/>
            <person name="Zhang W."/>
            <person name="Yang X."/>
            <person name="Jeffery I.B."/>
            <person name="Cooney J.C."/>
            <person name="Kagawa T.F."/>
            <person name="Liu W."/>
            <person name="Song Y."/>
            <person name="Salvetti E."/>
            <person name="Wrobel A."/>
            <person name="Rasinkangas P."/>
            <person name="Parkhill J."/>
            <person name="Rea M.C."/>
            <person name="O'Sullivan O."/>
            <person name="Ritari J."/>
            <person name="Douillard F.P."/>
            <person name="Paul Ross R."/>
            <person name="Yang R."/>
            <person name="Briner A.E."/>
            <person name="Felis G.E."/>
            <person name="de Vos W.M."/>
            <person name="Barrangou R."/>
            <person name="Klaenhammer T.R."/>
            <person name="Caufield P.W."/>
            <person name="Cui Y."/>
            <person name="Zhang H."/>
            <person name="O'Toole P.W."/>
        </authorList>
    </citation>
    <scope>NUCLEOTIDE SEQUENCE [LARGE SCALE GENOMIC DNA]</scope>
    <source>
        <strain evidence="2 3">DSM 5007</strain>
    </source>
</reference>
<dbReference type="OrthoDB" id="2295607at2"/>
<evidence type="ECO:0000313" key="2">
    <source>
        <dbReference type="EMBL" id="KRM13195.1"/>
    </source>
</evidence>
<dbReference type="InterPro" id="IPR041183">
    <property type="entry name" value="Cyclophilin-like"/>
</dbReference>
<comment type="caution">
    <text evidence="2">The sequence shown here is derived from an EMBL/GenBank/DDBJ whole genome shotgun (WGS) entry which is preliminary data.</text>
</comment>
<dbReference type="SUPFAM" id="SSF50891">
    <property type="entry name" value="Cyclophilin-like"/>
    <property type="match status" value="1"/>
</dbReference>